<evidence type="ECO:0000313" key="3">
    <source>
        <dbReference type="EMBL" id="KAL0955089.1"/>
    </source>
</evidence>
<evidence type="ECO:0000256" key="2">
    <source>
        <dbReference type="SAM" id="MobiDB-lite"/>
    </source>
</evidence>
<feature type="compositionally biased region" description="Low complexity" evidence="2">
    <location>
        <begin position="424"/>
        <end position="440"/>
    </location>
</feature>
<feature type="compositionally biased region" description="Basic and acidic residues" evidence="2">
    <location>
        <begin position="548"/>
        <end position="566"/>
    </location>
</feature>
<evidence type="ECO:0000256" key="1">
    <source>
        <dbReference type="SAM" id="Coils"/>
    </source>
</evidence>
<sequence length="724" mass="80057">MSRKAPTPVRSIPSSGFVDTMAASQQSHIDQLVQQNRTLQTTIKKLKEELATESSRGKAAVQALQQKQNAERVEWQDGCDTILACHRLEHYRAAAALDRERLNVLNEQDNLRKERLARLQRDFKLTMFQQKEAQLERRIWELEDSLGDARAMLEEALAQQDQEAQSLVKALKRDYAVQATDLAAKSKALAVAEAGWNTVQEELNALREAYAHLESTSQSTSSRLERTMLQLDGAKTAKTELQKKVDELNLTVTDLKRQMTKWENLETRGGEEVETQRKARIELEVRVKQLEGHLDQATTRKEEFERALAKEKAKVEKAKDRINSWMEDSKDKQGEIDKLEAQVDKLEKQSKKLQKQAHTSNAESDIDRAIVRTSRNAKAREKEHSIEISDEPDHQEDPLESEVSVRSPSPAPALPKASRKRAAANKPPAASASSKPPSTVKKPRPVPKKREMPSVEVVIDSPKSIIERKGKGKGRAESPVLEGEEDGSQHGASDVEAVEEALVDRAPARSAKAKGKAKAVVDPDSDIEIIGSPPAITPAPKRKGRGKAKADDTPEHSAEEVEREVVAPKPRKGKRKAPDDDEEDEVVEATAKPPLKKRGRPPRSRSVAVDDPPIKAPARSRKPAGGGKAAEELATKKAKEKEPVEDSDSADEMVRQPKKKRKINIFTTTTESTAFNFLAPGQDGGLGIPTDLSPVKETEIVPSRSNSGMLSMIGSKLAGAFRPR</sequence>
<organism evidence="3 4">
    <name type="scientific">Hohenbuehelia grisea</name>
    <dbReference type="NCBI Taxonomy" id="104357"/>
    <lineage>
        <taxon>Eukaryota</taxon>
        <taxon>Fungi</taxon>
        <taxon>Dikarya</taxon>
        <taxon>Basidiomycota</taxon>
        <taxon>Agaricomycotina</taxon>
        <taxon>Agaricomycetes</taxon>
        <taxon>Agaricomycetidae</taxon>
        <taxon>Agaricales</taxon>
        <taxon>Pleurotineae</taxon>
        <taxon>Pleurotaceae</taxon>
        <taxon>Hohenbuehelia</taxon>
    </lineage>
</organism>
<gene>
    <name evidence="3" type="ORF">HGRIS_004007</name>
</gene>
<reference evidence="4" key="1">
    <citation type="submission" date="2024-06" db="EMBL/GenBank/DDBJ databases">
        <title>Multi-omics analyses provide insights into the biosynthesis of the anticancer antibiotic pleurotin in Hohenbuehelia grisea.</title>
        <authorList>
            <person name="Weaver J.A."/>
            <person name="Alberti F."/>
        </authorList>
    </citation>
    <scope>NUCLEOTIDE SEQUENCE [LARGE SCALE GENOMIC DNA]</scope>
    <source>
        <strain evidence="4">T-177</strain>
    </source>
</reference>
<comment type="caution">
    <text evidence="3">The sequence shown here is derived from an EMBL/GenBank/DDBJ whole genome shotgun (WGS) entry which is preliminary data.</text>
</comment>
<feature type="region of interest" description="Disordered" evidence="2">
    <location>
        <begin position="347"/>
        <end position="657"/>
    </location>
</feature>
<feature type="compositionally biased region" description="Basic residues" evidence="2">
    <location>
        <begin position="594"/>
        <end position="603"/>
    </location>
</feature>
<evidence type="ECO:0000313" key="4">
    <source>
        <dbReference type="Proteomes" id="UP001556367"/>
    </source>
</evidence>
<dbReference type="SUPFAM" id="SSF57997">
    <property type="entry name" value="Tropomyosin"/>
    <property type="match status" value="1"/>
</dbReference>
<feature type="compositionally biased region" description="Basic and acidic residues" evidence="2">
    <location>
        <begin position="629"/>
        <end position="644"/>
    </location>
</feature>
<proteinExistence type="predicted"/>
<accession>A0ABR3JHI6</accession>
<feature type="compositionally biased region" description="Basic and acidic residues" evidence="2">
    <location>
        <begin position="378"/>
        <end position="397"/>
    </location>
</feature>
<feature type="coiled-coil region" evidence="1">
    <location>
        <begin position="29"/>
        <end position="56"/>
    </location>
</feature>
<name>A0ABR3JHI6_9AGAR</name>
<dbReference type="Proteomes" id="UP001556367">
    <property type="component" value="Unassembled WGS sequence"/>
</dbReference>
<dbReference type="EMBL" id="JASNQZ010000007">
    <property type="protein sequence ID" value="KAL0955089.1"/>
    <property type="molecule type" value="Genomic_DNA"/>
</dbReference>
<protein>
    <submittedName>
        <fullName evidence="3">Uncharacterized protein</fullName>
    </submittedName>
</protein>
<keyword evidence="4" id="KW-1185">Reference proteome</keyword>
<keyword evidence="1" id="KW-0175">Coiled coil</keyword>